<accession>A0A248LFA8</accession>
<protein>
    <submittedName>
        <fullName evidence="1">Uncharacterized protein</fullName>
    </submittedName>
</protein>
<evidence type="ECO:0000313" key="2">
    <source>
        <dbReference type="Proteomes" id="UP000197424"/>
    </source>
</evidence>
<dbReference type="AlphaFoldDB" id="A0A248LFA8"/>
<organism evidence="1 2">
    <name type="scientific">Laribacter hongkongensis</name>
    <dbReference type="NCBI Taxonomy" id="168471"/>
    <lineage>
        <taxon>Bacteria</taxon>
        <taxon>Pseudomonadati</taxon>
        <taxon>Pseudomonadota</taxon>
        <taxon>Betaproteobacteria</taxon>
        <taxon>Neisseriales</taxon>
        <taxon>Aquaspirillaceae</taxon>
        <taxon>Laribacter</taxon>
    </lineage>
</organism>
<name>A0A248LFA8_9NEIS</name>
<dbReference type="Proteomes" id="UP000197424">
    <property type="component" value="Chromosome"/>
</dbReference>
<gene>
    <name evidence="1" type="ORF">LHGZ1_0471</name>
</gene>
<sequence>MAPRPMAEPAAAKMKPKREPQLERVVVMNGPFWQIKNASAVRAGVPEMHQAASLAA</sequence>
<dbReference type="EMBL" id="CP022115">
    <property type="protein sequence ID" value="ASJ23302.1"/>
    <property type="molecule type" value="Genomic_DNA"/>
</dbReference>
<evidence type="ECO:0000313" key="1">
    <source>
        <dbReference type="EMBL" id="ASJ23302.1"/>
    </source>
</evidence>
<proteinExistence type="predicted"/>
<reference evidence="2" key="1">
    <citation type="submission" date="2017-06" db="EMBL/GenBank/DDBJ databases">
        <title>Whole genome sequence of Laribacter hongkongensis LHGZ1.</title>
        <authorList>
            <person name="Chen D."/>
            <person name="Wu H."/>
            <person name="Chen J."/>
        </authorList>
    </citation>
    <scope>NUCLEOTIDE SEQUENCE [LARGE SCALE GENOMIC DNA]</scope>
    <source>
        <strain evidence="2">LHGZ1</strain>
    </source>
</reference>